<protein>
    <submittedName>
        <fullName evidence="2">Uncharacterized protein</fullName>
    </submittedName>
</protein>
<proteinExistence type="predicted"/>
<name>A0A0K2VLH8_LEPSM</name>
<feature type="compositionally biased region" description="Basic and acidic residues" evidence="1">
    <location>
        <begin position="1"/>
        <end position="21"/>
    </location>
</feature>
<dbReference type="EMBL" id="HACA01033720">
    <property type="protein sequence ID" value="CDW51082.1"/>
    <property type="molecule type" value="Transcribed_RNA"/>
</dbReference>
<feature type="region of interest" description="Disordered" evidence="1">
    <location>
        <begin position="1"/>
        <end position="45"/>
    </location>
</feature>
<evidence type="ECO:0000256" key="1">
    <source>
        <dbReference type="SAM" id="MobiDB-lite"/>
    </source>
</evidence>
<accession>A0A0K2VLH8</accession>
<organism evidence="2">
    <name type="scientific">Lepeophtheirus salmonis</name>
    <name type="common">Salmon louse</name>
    <name type="synonym">Caligus salmonis</name>
    <dbReference type="NCBI Taxonomy" id="72036"/>
    <lineage>
        <taxon>Eukaryota</taxon>
        <taxon>Metazoa</taxon>
        <taxon>Ecdysozoa</taxon>
        <taxon>Arthropoda</taxon>
        <taxon>Crustacea</taxon>
        <taxon>Multicrustacea</taxon>
        <taxon>Hexanauplia</taxon>
        <taxon>Copepoda</taxon>
        <taxon>Siphonostomatoida</taxon>
        <taxon>Caligidae</taxon>
        <taxon>Lepeophtheirus</taxon>
    </lineage>
</organism>
<reference evidence="2" key="1">
    <citation type="submission" date="2014-05" db="EMBL/GenBank/DDBJ databases">
        <authorList>
            <person name="Chronopoulou M."/>
        </authorList>
    </citation>
    <scope>NUCLEOTIDE SEQUENCE</scope>
    <source>
        <tissue evidence="2">Whole organism</tissue>
    </source>
</reference>
<dbReference type="AlphaFoldDB" id="A0A0K2VLH8"/>
<sequence>MLERKKGSLKKSKLDAEELEKTSQTNPLNSMRSHVRDLGGSHQIL</sequence>
<evidence type="ECO:0000313" key="2">
    <source>
        <dbReference type="EMBL" id="CDW51082.1"/>
    </source>
</evidence>
<feature type="compositionally biased region" description="Polar residues" evidence="1">
    <location>
        <begin position="22"/>
        <end position="32"/>
    </location>
</feature>